<protein>
    <submittedName>
        <fullName evidence="2">Uncharacterized protein</fullName>
    </submittedName>
</protein>
<evidence type="ECO:0000313" key="2">
    <source>
        <dbReference type="EMBL" id="KPM03715.1"/>
    </source>
</evidence>
<proteinExistence type="predicted"/>
<reference evidence="2 3" key="1">
    <citation type="journal article" date="2015" name="Parasit. Vectors">
        <title>Draft genome of the scabies mite.</title>
        <authorList>
            <person name="Rider S.D.Jr."/>
            <person name="Morgan M.S."/>
            <person name="Arlian L.G."/>
        </authorList>
    </citation>
    <scope>NUCLEOTIDE SEQUENCE [LARGE SCALE GENOMIC DNA]</scope>
    <source>
        <strain evidence="2">Arlian Lab</strain>
    </source>
</reference>
<dbReference type="Proteomes" id="UP000616769">
    <property type="component" value="Unassembled WGS sequence"/>
</dbReference>
<dbReference type="AlphaFoldDB" id="A0A131ZZI7"/>
<sequence>MTIIDSLENRYDDGGGDDDVDDDKANVSRTKQEKRRKNNYRSDNKIVLDESVEVEDNRSSTSNRLR</sequence>
<feature type="region of interest" description="Disordered" evidence="1">
    <location>
        <begin position="1"/>
        <end position="42"/>
    </location>
</feature>
<accession>A0A131ZZI7</accession>
<comment type="caution">
    <text evidence="2">The sequence shown here is derived from an EMBL/GenBank/DDBJ whole genome shotgun (WGS) entry which is preliminary data.</text>
</comment>
<organism evidence="2 3">
    <name type="scientific">Sarcoptes scabiei</name>
    <name type="common">Itch mite</name>
    <name type="synonym">Acarus scabiei</name>
    <dbReference type="NCBI Taxonomy" id="52283"/>
    <lineage>
        <taxon>Eukaryota</taxon>
        <taxon>Metazoa</taxon>
        <taxon>Ecdysozoa</taxon>
        <taxon>Arthropoda</taxon>
        <taxon>Chelicerata</taxon>
        <taxon>Arachnida</taxon>
        <taxon>Acari</taxon>
        <taxon>Acariformes</taxon>
        <taxon>Sarcoptiformes</taxon>
        <taxon>Astigmata</taxon>
        <taxon>Psoroptidia</taxon>
        <taxon>Sarcoptoidea</taxon>
        <taxon>Sarcoptidae</taxon>
        <taxon>Sarcoptinae</taxon>
        <taxon>Sarcoptes</taxon>
    </lineage>
</organism>
<evidence type="ECO:0000313" key="3">
    <source>
        <dbReference type="Proteomes" id="UP000616769"/>
    </source>
</evidence>
<evidence type="ECO:0000256" key="1">
    <source>
        <dbReference type="SAM" id="MobiDB-lite"/>
    </source>
</evidence>
<gene>
    <name evidence="2" type="ORF">QR98_0021490</name>
</gene>
<dbReference type="EMBL" id="JXLN01005864">
    <property type="protein sequence ID" value="KPM03715.1"/>
    <property type="molecule type" value="Genomic_DNA"/>
</dbReference>
<dbReference type="VEuPathDB" id="VectorBase:SSCA009575"/>
<name>A0A131ZZI7_SARSC</name>